<dbReference type="GO" id="GO:0032979">
    <property type="term" value="P:protein insertion into mitochondrial inner membrane from matrix"/>
    <property type="evidence" value="ECO:0007669"/>
    <property type="project" value="TreeGrafter"/>
</dbReference>
<sequence length="454" mass="49274">MLPSRGLLRSGSALRLARASFQKPTSFSARQFSTTYSIKPTTSPFANRRLQVLPSVRQARYASTQPPTAPPVDVASTVGADASNLTDIAATPLTLSGSDLLDLPEQAGFLKTLGLDFGWGTTSILQSCLESVYLYTGLPWWASIGLIALGTRVLLFKPTLDASENAQKMQELMKDPEYLAAQQVVKDAFATSNPYGAMEARAKIKAMNQAKGYSLKKQLIPMLQIPIGYGMFRILRDMAAIPVPSMETGGFGWITDLTVSDPYFILPIAAGILFVQALRVPLPYMAPAQQKMMKAMGLVVGPITGLVSLFFPAGLQLFVLFTSALHYGQQLLTHNLWFRQKAGLSPLGGGTATASAGGSIKYQAPRVIDTTAARVVGDAPPPAAAPQKESIYDSIKSTAAAAKEKMESRTQKNTVQRAITRAKEYEAKRALEEKEGLLARQEMRRLKSSRREHE</sequence>
<keyword evidence="5" id="KW-0809">Transit peptide</keyword>
<reference evidence="13" key="1">
    <citation type="journal article" date="2023" name="Mol. Phylogenet. Evol.">
        <title>Genome-scale phylogeny and comparative genomics of the fungal order Sordariales.</title>
        <authorList>
            <person name="Hensen N."/>
            <person name="Bonometti L."/>
            <person name="Westerberg I."/>
            <person name="Brannstrom I.O."/>
            <person name="Guillou S."/>
            <person name="Cros-Aarteil S."/>
            <person name="Calhoun S."/>
            <person name="Haridas S."/>
            <person name="Kuo A."/>
            <person name="Mondo S."/>
            <person name="Pangilinan J."/>
            <person name="Riley R."/>
            <person name="LaButti K."/>
            <person name="Andreopoulos B."/>
            <person name="Lipzen A."/>
            <person name="Chen C."/>
            <person name="Yan M."/>
            <person name="Daum C."/>
            <person name="Ng V."/>
            <person name="Clum A."/>
            <person name="Steindorff A."/>
            <person name="Ohm R.A."/>
            <person name="Martin F."/>
            <person name="Silar P."/>
            <person name="Natvig D.O."/>
            <person name="Lalanne C."/>
            <person name="Gautier V."/>
            <person name="Ament-Velasquez S.L."/>
            <person name="Kruys A."/>
            <person name="Hutchinson M.I."/>
            <person name="Powell A.J."/>
            <person name="Barry K."/>
            <person name="Miller A.N."/>
            <person name="Grigoriev I.V."/>
            <person name="Debuchy R."/>
            <person name="Gladieux P."/>
            <person name="Hiltunen Thoren M."/>
            <person name="Johannesson H."/>
        </authorList>
    </citation>
    <scope>NUCLEOTIDE SEQUENCE</scope>
    <source>
        <strain evidence="13">CBS 990.96</strain>
    </source>
</reference>
<feature type="domain" description="Membrane insertase YidC/Oxa/ALB C-terminal" evidence="12">
    <location>
        <begin position="140"/>
        <end position="334"/>
    </location>
</feature>
<dbReference type="AlphaFoldDB" id="A0AAN7BJQ9"/>
<evidence type="ECO:0000256" key="10">
    <source>
        <dbReference type="SAM" id="MobiDB-lite"/>
    </source>
</evidence>
<organism evidence="13 14">
    <name type="scientific">Podospora fimiseda</name>
    <dbReference type="NCBI Taxonomy" id="252190"/>
    <lineage>
        <taxon>Eukaryota</taxon>
        <taxon>Fungi</taxon>
        <taxon>Dikarya</taxon>
        <taxon>Ascomycota</taxon>
        <taxon>Pezizomycotina</taxon>
        <taxon>Sordariomycetes</taxon>
        <taxon>Sordariomycetidae</taxon>
        <taxon>Sordariales</taxon>
        <taxon>Podosporaceae</taxon>
        <taxon>Podospora</taxon>
    </lineage>
</organism>
<feature type="transmembrane region" description="Helical" evidence="11">
    <location>
        <begin position="298"/>
        <end position="321"/>
    </location>
</feature>
<evidence type="ECO:0000256" key="9">
    <source>
        <dbReference type="RuleBase" id="RU003945"/>
    </source>
</evidence>
<keyword evidence="4" id="KW-0999">Mitochondrion inner membrane</keyword>
<comment type="similarity">
    <text evidence="2 9">Belongs to the OXA1/ALB3/YidC family.</text>
</comment>
<evidence type="ECO:0000256" key="7">
    <source>
        <dbReference type="ARBA" id="ARBA00023128"/>
    </source>
</evidence>
<dbReference type="PANTHER" id="PTHR12428:SF66">
    <property type="entry name" value="MITOCHONDRIAL INNER MEMBRANE PROTEIN OXA1L"/>
    <property type="match status" value="1"/>
</dbReference>
<feature type="region of interest" description="Disordered" evidence="10">
    <location>
        <begin position="432"/>
        <end position="454"/>
    </location>
</feature>
<evidence type="ECO:0000256" key="4">
    <source>
        <dbReference type="ARBA" id="ARBA00022792"/>
    </source>
</evidence>
<evidence type="ECO:0000256" key="8">
    <source>
        <dbReference type="ARBA" id="ARBA00023136"/>
    </source>
</evidence>
<dbReference type="GO" id="GO:0032977">
    <property type="term" value="F:membrane insertase activity"/>
    <property type="evidence" value="ECO:0007669"/>
    <property type="project" value="InterPro"/>
</dbReference>
<evidence type="ECO:0000256" key="6">
    <source>
        <dbReference type="ARBA" id="ARBA00022989"/>
    </source>
</evidence>
<proteinExistence type="inferred from homology"/>
<comment type="caution">
    <text evidence="13">The sequence shown here is derived from an EMBL/GenBank/DDBJ whole genome shotgun (WGS) entry which is preliminary data.</text>
</comment>
<keyword evidence="8 11" id="KW-0472">Membrane</keyword>
<evidence type="ECO:0000256" key="11">
    <source>
        <dbReference type="SAM" id="Phobius"/>
    </source>
</evidence>
<dbReference type="CDD" id="cd20069">
    <property type="entry name" value="5TM_Oxa1-like"/>
    <property type="match status" value="1"/>
</dbReference>
<feature type="transmembrane region" description="Helical" evidence="11">
    <location>
        <begin position="264"/>
        <end position="286"/>
    </location>
</feature>
<comment type="subcellular location">
    <subcellularLocation>
        <location evidence="9">Membrane</location>
        <topology evidence="9">Multi-pass membrane protein</topology>
    </subcellularLocation>
    <subcellularLocation>
        <location evidence="1">Mitochondrion inner membrane</location>
        <topology evidence="1">Multi-pass membrane protein</topology>
    </subcellularLocation>
</comment>
<evidence type="ECO:0000313" key="13">
    <source>
        <dbReference type="EMBL" id="KAK4224519.1"/>
    </source>
</evidence>
<dbReference type="Pfam" id="PF02096">
    <property type="entry name" value="60KD_IMP"/>
    <property type="match status" value="1"/>
</dbReference>
<evidence type="ECO:0000259" key="12">
    <source>
        <dbReference type="Pfam" id="PF02096"/>
    </source>
</evidence>
<evidence type="ECO:0000256" key="1">
    <source>
        <dbReference type="ARBA" id="ARBA00004448"/>
    </source>
</evidence>
<gene>
    <name evidence="13" type="ORF">QBC38DRAFT_15942</name>
</gene>
<accession>A0AAN7BJQ9</accession>
<protein>
    <submittedName>
        <fullName evidence="13">Mitochondrial inner membrane protein OXA1</fullName>
    </submittedName>
</protein>
<name>A0AAN7BJQ9_9PEZI</name>
<dbReference type="Proteomes" id="UP001301958">
    <property type="component" value="Unassembled WGS sequence"/>
</dbReference>
<reference evidence="13" key="2">
    <citation type="submission" date="2023-05" db="EMBL/GenBank/DDBJ databases">
        <authorList>
            <consortium name="Lawrence Berkeley National Laboratory"/>
            <person name="Steindorff A."/>
            <person name="Hensen N."/>
            <person name="Bonometti L."/>
            <person name="Westerberg I."/>
            <person name="Brannstrom I.O."/>
            <person name="Guillou S."/>
            <person name="Cros-Aarteil S."/>
            <person name="Calhoun S."/>
            <person name="Haridas S."/>
            <person name="Kuo A."/>
            <person name="Mondo S."/>
            <person name="Pangilinan J."/>
            <person name="Riley R."/>
            <person name="Labutti K."/>
            <person name="Andreopoulos B."/>
            <person name="Lipzen A."/>
            <person name="Chen C."/>
            <person name="Yanf M."/>
            <person name="Daum C."/>
            <person name="Ng V."/>
            <person name="Clum A."/>
            <person name="Ohm R."/>
            <person name="Martin F."/>
            <person name="Silar P."/>
            <person name="Natvig D."/>
            <person name="Lalanne C."/>
            <person name="Gautier V."/>
            <person name="Ament-Velasquez S.L."/>
            <person name="Kruys A."/>
            <person name="Hutchinson M.I."/>
            <person name="Powell A.J."/>
            <person name="Barry K."/>
            <person name="Miller A.N."/>
            <person name="Grigoriev I.V."/>
            <person name="Debuchy R."/>
            <person name="Gladieux P."/>
            <person name="Thoren M.H."/>
            <person name="Johannesson H."/>
        </authorList>
    </citation>
    <scope>NUCLEOTIDE SEQUENCE</scope>
    <source>
        <strain evidence="13">CBS 990.96</strain>
    </source>
</reference>
<evidence type="ECO:0000256" key="3">
    <source>
        <dbReference type="ARBA" id="ARBA00022692"/>
    </source>
</evidence>
<keyword evidence="14" id="KW-1185">Reference proteome</keyword>
<evidence type="ECO:0000313" key="14">
    <source>
        <dbReference type="Proteomes" id="UP001301958"/>
    </source>
</evidence>
<dbReference type="EMBL" id="MU865390">
    <property type="protein sequence ID" value="KAK4224519.1"/>
    <property type="molecule type" value="Genomic_DNA"/>
</dbReference>
<keyword evidence="3 9" id="KW-0812">Transmembrane</keyword>
<dbReference type="InterPro" id="IPR028055">
    <property type="entry name" value="YidC/Oxa/ALB_C"/>
</dbReference>
<keyword evidence="6 11" id="KW-1133">Transmembrane helix</keyword>
<dbReference type="InterPro" id="IPR001708">
    <property type="entry name" value="YidC/ALB3/OXA1/COX18"/>
</dbReference>
<dbReference type="PANTHER" id="PTHR12428">
    <property type="entry name" value="OXA1"/>
    <property type="match status" value="1"/>
</dbReference>
<evidence type="ECO:0000256" key="2">
    <source>
        <dbReference type="ARBA" id="ARBA00009877"/>
    </source>
</evidence>
<evidence type="ECO:0000256" key="5">
    <source>
        <dbReference type="ARBA" id="ARBA00022946"/>
    </source>
</evidence>
<dbReference type="GO" id="GO:0005743">
    <property type="term" value="C:mitochondrial inner membrane"/>
    <property type="evidence" value="ECO:0007669"/>
    <property type="project" value="UniProtKB-SubCell"/>
</dbReference>
<keyword evidence="7" id="KW-0496">Mitochondrion</keyword>